<dbReference type="Pfam" id="PF13360">
    <property type="entry name" value="PQQ_2"/>
    <property type="match status" value="1"/>
</dbReference>
<dbReference type="SMART" id="SM00564">
    <property type="entry name" value="PQQ"/>
    <property type="match status" value="2"/>
</dbReference>
<accession>A0A383F7K2</accession>
<dbReference type="InterPro" id="IPR018391">
    <property type="entry name" value="PQQ_b-propeller_rpt"/>
</dbReference>
<dbReference type="Gene3D" id="2.130.10.10">
    <property type="entry name" value="YVTN repeat-like/Quinoprotein amine dehydrogenase"/>
    <property type="match status" value="1"/>
</dbReference>
<dbReference type="PANTHER" id="PTHR34512:SF30">
    <property type="entry name" value="OUTER MEMBRANE PROTEIN ASSEMBLY FACTOR BAMB"/>
    <property type="match status" value="1"/>
</dbReference>
<organism evidence="2">
    <name type="scientific">marine metagenome</name>
    <dbReference type="NCBI Taxonomy" id="408172"/>
    <lineage>
        <taxon>unclassified sequences</taxon>
        <taxon>metagenomes</taxon>
        <taxon>ecological metagenomes</taxon>
    </lineage>
</organism>
<protein>
    <recommendedName>
        <fullName evidence="1">Pyrrolo-quinoline quinone repeat domain-containing protein</fullName>
    </recommendedName>
</protein>
<dbReference type="InterPro" id="IPR015943">
    <property type="entry name" value="WD40/YVTN_repeat-like_dom_sf"/>
</dbReference>
<sequence>MNTQSKIIKTPLNRYKRVSVTRFWMILLLLLTFVLTGCTGDFRSTSGWSGAALYDNKVFVGTKEANLTVLDSDTGRYLWSFPKEGDELSLEGIYGTPIIHDGVVYFGAYNGTLYALDINSERELWAFQTDGHIVGSPAIEHRESSL</sequence>
<dbReference type="InterPro" id="IPR002372">
    <property type="entry name" value="PQQ_rpt_dom"/>
</dbReference>
<proteinExistence type="predicted"/>
<dbReference type="AlphaFoldDB" id="A0A383F7K2"/>
<dbReference type="SUPFAM" id="SSF50998">
    <property type="entry name" value="Quinoprotein alcohol dehydrogenase-like"/>
    <property type="match status" value="1"/>
</dbReference>
<dbReference type="InterPro" id="IPR011047">
    <property type="entry name" value="Quinoprotein_ADH-like_sf"/>
</dbReference>
<name>A0A383F7K2_9ZZZZ</name>
<gene>
    <name evidence="2" type="ORF">METZ01_LOCUS517544</name>
</gene>
<reference evidence="2" key="1">
    <citation type="submission" date="2018-05" db="EMBL/GenBank/DDBJ databases">
        <authorList>
            <person name="Lanie J.A."/>
            <person name="Ng W.-L."/>
            <person name="Kazmierczak K.M."/>
            <person name="Andrzejewski T.M."/>
            <person name="Davidsen T.M."/>
            <person name="Wayne K.J."/>
            <person name="Tettelin H."/>
            <person name="Glass J.I."/>
            <person name="Rusch D."/>
            <person name="Podicherti R."/>
            <person name="Tsui H.-C.T."/>
            <person name="Winkler M.E."/>
        </authorList>
    </citation>
    <scope>NUCLEOTIDE SEQUENCE</scope>
</reference>
<evidence type="ECO:0000313" key="2">
    <source>
        <dbReference type="EMBL" id="SVE64690.1"/>
    </source>
</evidence>
<feature type="non-terminal residue" evidence="2">
    <location>
        <position position="146"/>
    </location>
</feature>
<dbReference type="EMBL" id="UINC01231937">
    <property type="protein sequence ID" value="SVE64690.1"/>
    <property type="molecule type" value="Genomic_DNA"/>
</dbReference>
<feature type="domain" description="Pyrrolo-quinoline quinone repeat" evidence="1">
    <location>
        <begin position="50"/>
        <end position="141"/>
    </location>
</feature>
<evidence type="ECO:0000259" key="1">
    <source>
        <dbReference type="Pfam" id="PF13360"/>
    </source>
</evidence>
<dbReference type="PANTHER" id="PTHR34512">
    <property type="entry name" value="CELL SURFACE PROTEIN"/>
    <property type="match status" value="1"/>
</dbReference>